<gene>
    <name evidence="1" type="ORF">ARTHRO_10872</name>
</gene>
<reference evidence="1 2" key="1">
    <citation type="submission" date="2014-02" db="EMBL/GenBank/DDBJ databases">
        <authorList>
            <person name="Genoscope - CEA"/>
        </authorList>
    </citation>
    <scope>NUCLEOTIDE SEQUENCE [LARGE SCALE GENOMIC DNA]</scope>
    <source>
        <strain evidence="1 2">PCC 8005</strain>
    </source>
</reference>
<dbReference type="Proteomes" id="UP000032946">
    <property type="component" value="Chromosome"/>
</dbReference>
<dbReference type="EMBL" id="FO818640">
    <property type="protein sequence ID" value="CDM93199.1"/>
    <property type="molecule type" value="Genomic_DNA"/>
</dbReference>
<organism evidence="1 2">
    <name type="scientific">Limnospira indica PCC 8005</name>
    <dbReference type="NCBI Taxonomy" id="376219"/>
    <lineage>
        <taxon>Bacteria</taxon>
        <taxon>Bacillati</taxon>
        <taxon>Cyanobacteriota</taxon>
        <taxon>Cyanophyceae</taxon>
        <taxon>Oscillatoriophycideae</taxon>
        <taxon>Oscillatoriales</taxon>
        <taxon>Sirenicapillariaceae</taxon>
        <taxon>Limnospira</taxon>
    </lineage>
</organism>
<name>A0A9P1NXX3_9CYAN</name>
<evidence type="ECO:0000313" key="2">
    <source>
        <dbReference type="Proteomes" id="UP000032946"/>
    </source>
</evidence>
<proteinExistence type="predicted"/>
<evidence type="ECO:0000313" key="1">
    <source>
        <dbReference type="EMBL" id="CDM93199.1"/>
    </source>
</evidence>
<keyword evidence="2" id="KW-1185">Reference proteome</keyword>
<accession>A0A9P1NXX3</accession>
<sequence>MGKFDIDILASYCQIVLVCINYSEESGRCQPFDEKSVCFGFKDSFGLCD</sequence>
<dbReference type="AlphaFoldDB" id="A0A9P1NXX3"/>
<protein>
    <submittedName>
        <fullName evidence="1">Uncharacterized protein</fullName>
    </submittedName>
</protein>